<sequence>MEGKISVIVLAHGDEKELIRCVDRILKQNYENYELIVVSTQKNSELEEKANNSDLMTLYVKDVDKLENLRAYALNKADGDRVLFVEPNDFLIDEQSITTLNEVYTQKNADLLLNSFMTLKDGKFYFMGGEDEHILGDVFLFRQIENVEFRKLGGALIKRSLFDEIDTDDLVKSDQVLLNRLSRKAQNIIFSHQNKYVYDDLAGNRLPELDNGKESELYFSDTFKIVGQNKKNGYVNKVPEKISVAFCIDENLVEKIGTLIYSIGENTSNFVDAYITYDNLSEKSLAKLEILNKIIPTVDIKLLKVPEDQQERLGRISLKYTWLPITTYYRYVLADVLKNVDRIIYLDVDALVLGDLVDLWKIDLEGNFFGIARDPLIAGYATSTQRFVAEKNMYANAGVLLMDLKLFREHNLGNKLIDFTVNTVDYCRYGDQDVLNYYFMGAYKTLGSEWNCGIRLIDDMAEEDVKIVHFYGPGKPWGNSIFALYLIYANGKVLDMEHKYKLYQYRLLQACNDLDDRVTAIVKLDSFEYSRTLDSALLQKYQDIEVKVIDTSHDNRIKRKVRKLQLYYPNLKYYESEGNGGVSRIINFIIKKAKEYIYFVESPYALESNTIYDLVKVSIEHQADIISAKNNIFKLSEEQYYYYATRDDVVKDISEKDNLDSLNGCLVKKELFDKVGTLDFENNKSSIVTVLEKADKAMIKNSDYLVKVVD</sequence>
<keyword evidence="3" id="KW-0479">Metal-binding</keyword>
<dbReference type="PANTHER" id="PTHR13778">
    <property type="entry name" value="GLYCOSYLTRANSFERASE 8 DOMAIN-CONTAINING PROTEIN"/>
    <property type="match status" value="1"/>
</dbReference>
<comment type="caution">
    <text evidence="5">The sequence shown here is derived from an EMBL/GenBank/DDBJ whole genome shotgun (WGS) entry which is preliminary data.</text>
</comment>
<dbReference type="InterPro" id="IPR050748">
    <property type="entry name" value="Glycosyltrans_8_dom-fam"/>
</dbReference>
<feature type="domain" description="Glycosyltransferase 2-like" evidence="4">
    <location>
        <begin position="531"/>
        <end position="641"/>
    </location>
</feature>
<dbReference type="SUPFAM" id="SSF53448">
    <property type="entry name" value="Nucleotide-diphospho-sugar transferases"/>
    <property type="match status" value="3"/>
</dbReference>
<dbReference type="Pfam" id="PF00535">
    <property type="entry name" value="Glycos_transf_2"/>
    <property type="match status" value="2"/>
</dbReference>
<organism evidence="5 6">
    <name type="scientific">Ligilactobacillus salivarius</name>
    <dbReference type="NCBI Taxonomy" id="1624"/>
    <lineage>
        <taxon>Bacteria</taxon>
        <taxon>Bacillati</taxon>
        <taxon>Bacillota</taxon>
        <taxon>Bacilli</taxon>
        <taxon>Lactobacillales</taxon>
        <taxon>Lactobacillaceae</taxon>
        <taxon>Ligilactobacillus</taxon>
    </lineage>
</organism>
<keyword evidence="2 5" id="KW-0808">Transferase</keyword>
<dbReference type="CDD" id="cd00761">
    <property type="entry name" value="Glyco_tranf_GTA_type"/>
    <property type="match status" value="2"/>
</dbReference>
<gene>
    <name evidence="5" type="ORF">FYL25_09550</name>
</gene>
<keyword evidence="1" id="KW-0328">Glycosyltransferase</keyword>
<dbReference type="Pfam" id="PF01501">
    <property type="entry name" value="Glyco_transf_8"/>
    <property type="match status" value="1"/>
</dbReference>
<evidence type="ECO:0000256" key="3">
    <source>
        <dbReference type="ARBA" id="ARBA00022723"/>
    </source>
</evidence>
<dbReference type="PANTHER" id="PTHR13778:SF47">
    <property type="entry name" value="LIPOPOLYSACCHARIDE 1,3-GALACTOSYLTRANSFERASE"/>
    <property type="match status" value="1"/>
</dbReference>
<dbReference type="AlphaFoldDB" id="A0A6N9ITE0"/>
<dbReference type="Proteomes" id="UP000471678">
    <property type="component" value="Unassembled WGS sequence"/>
</dbReference>
<dbReference type="InterPro" id="IPR001173">
    <property type="entry name" value="Glyco_trans_2-like"/>
</dbReference>
<dbReference type="InterPro" id="IPR002495">
    <property type="entry name" value="Glyco_trans_8"/>
</dbReference>
<dbReference type="CDD" id="cd04194">
    <property type="entry name" value="GT8_A4GalT_like"/>
    <property type="match status" value="1"/>
</dbReference>
<evidence type="ECO:0000256" key="2">
    <source>
        <dbReference type="ARBA" id="ARBA00022679"/>
    </source>
</evidence>
<dbReference type="GO" id="GO:0016757">
    <property type="term" value="F:glycosyltransferase activity"/>
    <property type="evidence" value="ECO:0007669"/>
    <property type="project" value="UniProtKB-KW"/>
</dbReference>
<dbReference type="RefSeq" id="WP_161023035.1">
    <property type="nucleotide sequence ID" value="NZ_VSUB01000016.1"/>
</dbReference>
<protein>
    <submittedName>
        <fullName evidence="5">Glycosyltransferase</fullName>
    </submittedName>
</protein>
<dbReference type="Gene3D" id="3.90.550.10">
    <property type="entry name" value="Spore Coat Polysaccharide Biosynthesis Protein SpsA, Chain A"/>
    <property type="match status" value="3"/>
</dbReference>
<dbReference type="InterPro" id="IPR029044">
    <property type="entry name" value="Nucleotide-diphossugar_trans"/>
</dbReference>
<accession>A0A6N9ITE0</accession>
<name>A0A6N9ITE0_9LACO</name>
<evidence type="ECO:0000313" key="5">
    <source>
        <dbReference type="EMBL" id="MYY65632.1"/>
    </source>
</evidence>
<evidence type="ECO:0000259" key="4">
    <source>
        <dbReference type="Pfam" id="PF00535"/>
    </source>
</evidence>
<proteinExistence type="predicted"/>
<feature type="domain" description="Glycosyltransferase 2-like" evidence="4">
    <location>
        <begin position="6"/>
        <end position="164"/>
    </location>
</feature>
<reference evidence="5 6" key="1">
    <citation type="journal article" date="2020" name="Food Funct.">
        <title>Screening of Lactobacillus salivarius strains from the feces of Chinese populations and the evaluation of their effects against intestinal inflammation in mice.</title>
        <authorList>
            <person name="Zhai Q."/>
            <person name="Shen X."/>
            <person name="Cen S."/>
            <person name="Zhang C."/>
            <person name="Tian F."/>
            <person name="Zhao J."/>
            <person name="Zhang H."/>
            <person name="Xue Y."/>
            <person name="Chen W."/>
        </authorList>
    </citation>
    <scope>NUCLEOTIDE SEQUENCE [LARGE SCALE GENOMIC DNA]</scope>
    <source>
        <strain evidence="5 6">FYNDL5_1.scaf</strain>
    </source>
</reference>
<evidence type="ECO:0000256" key="1">
    <source>
        <dbReference type="ARBA" id="ARBA00022676"/>
    </source>
</evidence>
<dbReference type="GO" id="GO:0046872">
    <property type="term" value="F:metal ion binding"/>
    <property type="evidence" value="ECO:0007669"/>
    <property type="project" value="UniProtKB-KW"/>
</dbReference>
<dbReference type="EMBL" id="VSUB01000016">
    <property type="protein sequence ID" value="MYY65632.1"/>
    <property type="molecule type" value="Genomic_DNA"/>
</dbReference>
<evidence type="ECO:0000313" key="6">
    <source>
        <dbReference type="Proteomes" id="UP000471678"/>
    </source>
</evidence>